<keyword evidence="3 9" id="KW-0418">Kinase</keyword>
<dbReference type="eggNOG" id="COG0515">
    <property type="taxonomic scope" value="Bacteria"/>
</dbReference>
<keyword evidence="9" id="KW-0723">Serine/threonine-protein kinase</keyword>
<keyword evidence="7" id="KW-0472">Membrane</keyword>
<dbReference type="Proteomes" id="UP000001880">
    <property type="component" value="Chromosome"/>
</dbReference>
<evidence type="ECO:0000256" key="3">
    <source>
        <dbReference type="ARBA" id="ARBA00022777"/>
    </source>
</evidence>
<evidence type="ECO:0000256" key="5">
    <source>
        <dbReference type="PROSITE-ProRule" id="PRU10141"/>
    </source>
</evidence>
<dbReference type="PANTHER" id="PTHR43289:SF6">
    <property type="entry name" value="SERINE_THREONINE-PROTEIN KINASE NEKL-3"/>
    <property type="match status" value="1"/>
</dbReference>
<keyword evidence="7" id="KW-1133">Transmembrane helix</keyword>
<sequence length="610" mass="62964">MVAVVKKGITVGMVVADTYEIVGLLGEGGMGSVWEARHTRLQGKRVAIKVLHAFASGDAEAFKRFEREANIATRLNHPNIVQVHDFNTLPSGEPYLILEYLQGENLAERLERGRMRMAEAMPIARQIGSALQAAHGEGIVHRDLKPHNIFLCPTETAGYAVEQVKVLDFGISKIRGSNTVQTQTSAILGTPQYMSPEQARGAQSLIDQRTDVFALGAIVYEMLAGKPAFRGDSIPEVLFKVVYEEPQPLAECAPGASPKVIAAVESALRKDLDERCESASAFIEALTGDPLVTLSGGPATAAVATPSVTPSMAAAAGGAMTGLAPGNAASVGREGQERAPTPAFDPTLAPNALGLAATGALQGAAAGATGSAGAGVPNTAPPLSARQQPAVAGTGGAGTHASQNQVAPGAAAASVDTAVPARKRGVLAWLVGGALLLGVAAAAAVIIDGSGNEVVHPSELDAGAADAATELAAETEPADAGTGAIAETEPADAAVAGDVVAAAADAAPRPVKDPPTPTTARPRGERLSPAQRKRLDEAAALIESKPDVAIRRAQATFQDGASERAYEIMTRAYCVKRDLGNAKGVFRNVKTARVRLRTRNFCRRHLTGFD</sequence>
<dbReference type="InterPro" id="IPR017441">
    <property type="entry name" value="Protein_kinase_ATP_BS"/>
</dbReference>
<feature type="region of interest" description="Disordered" evidence="6">
    <location>
        <begin position="504"/>
        <end position="531"/>
    </location>
</feature>
<dbReference type="GO" id="GO:0005524">
    <property type="term" value="F:ATP binding"/>
    <property type="evidence" value="ECO:0007669"/>
    <property type="project" value="UniProtKB-UniRule"/>
</dbReference>
<feature type="transmembrane region" description="Helical" evidence="7">
    <location>
        <begin position="426"/>
        <end position="447"/>
    </location>
</feature>
<dbReference type="PROSITE" id="PS00108">
    <property type="entry name" value="PROTEIN_KINASE_ST"/>
    <property type="match status" value="1"/>
</dbReference>
<feature type="domain" description="Protein kinase" evidence="8">
    <location>
        <begin position="19"/>
        <end position="292"/>
    </location>
</feature>
<dbReference type="GO" id="GO:0004674">
    <property type="term" value="F:protein serine/threonine kinase activity"/>
    <property type="evidence" value="ECO:0007669"/>
    <property type="project" value="UniProtKB-KW"/>
</dbReference>
<evidence type="ECO:0000313" key="9">
    <source>
        <dbReference type="EMBL" id="ACY16569.1"/>
    </source>
</evidence>
<dbReference type="STRING" id="502025.Hoch_4070"/>
<dbReference type="InterPro" id="IPR008271">
    <property type="entry name" value="Ser/Thr_kinase_AS"/>
</dbReference>
<dbReference type="InterPro" id="IPR011009">
    <property type="entry name" value="Kinase-like_dom_sf"/>
</dbReference>
<dbReference type="PROSITE" id="PS00107">
    <property type="entry name" value="PROTEIN_KINASE_ATP"/>
    <property type="match status" value="1"/>
</dbReference>
<gene>
    <name evidence="9" type="ordered locus">Hoch_4070</name>
</gene>
<dbReference type="InterPro" id="IPR000719">
    <property type="entry name" value="Prot_kinase_dom"/>
</dbReference>
<dbReference type="Gene3D" id="1.10.510.10">
    <property type="entry name" value="Transferase(Phosphotransferase) domain 1"/>
    <property type="match status" value="1"/>
</dbReference>
<dbReference type="KEGG" id="hoh:Hoch_4070"/>
<dbReference type="AlphaFoldDB" id="D0LJJ5"/>
<dbReference type="PROSITE" id="PS50011">
    <property type="entry name" value="PROTEIN_KINASE_DOM"/>
    <property type="match status" value="1"/>
</dbReference>
<dbReference type="PANTHER" id="PTHR43289">
    <property type="entry name" value="MITOGEN-ACTIVATED PROTEIN KINASE KINASE KINASE 20-RELATED"/>
    <property type="match status" value="1"/>
</dbReference>
<dbReference type="SUPFAM" id="SSF56112">
    <property type="entry name" value="Protein kinase-like (PK-like)"/>
    <property type="match status" value="1"/>
</dbReference>
<dbReference type="Pfam" id="PF00069">
    <property type="entry name" value="Pkinase"/>
    <property type="match status" value="1"/>
</dbReference>
<dbReference type="HOGENOM" id="CLU_019778_0_0_7"/>
<reference evidence="9 10" key="1">
    <citation type="journal article" date="2010" name="Stand. Genomic Sci.">
        <title>Complete genome sequence of Haliangium ochraceum type strain (SMP-2).</title>
        <authorList>
            <consortium name="US DOE Joint Genome Institute (JGI-PGF)"/>
            <person name="Ivanova N."/>
            <person name="Daum C."/>
            <person name="Lang E."/>
            <person name="Abt B."/>
            <person name="Kopitz M."/>
            <person name="Saunders E."/>
            <person name="Lapidus A."/>
            <person name="Lucas S."/>
            <person name="Glavina Del Rio T."/>
            <person name="Nolan M."/>
            <person name="Tice H."/>
            <person name="Copeland A."/>
            <person name="Cheng J.F."/>
            <person name="Chen F."/>
            <person name="Bruce D."/>
            <person name="Goodwin L."/>
            <person name="Pitluck S."/>
            <person name="Mavromatis K."/>
            <person name="Pati A."/>
            <person name="Mikhailova N."/>
            <person name="Chen A."/>
            <person name="Palaniappan K."/>
            <person name="Land M."/>
            <person name="Hauser L."/>
            <person name="Chang Y.J."/>
            <person name="Jeffries C.D."/>
            <person name="Detter J.C."/>
            <person name="Brettin T."/>
            <person name="Rohde M."/>
            <person name="Goker M."/>
            <person name="Bristow J."/>
            <person name="Markowitz V."/>
            <person name="Eisen J.A."/>
            <person name="Hugenholtz P."/>
            <person name="Kyrpides N.C."/>
            <person name="Klenk H.P."/>
        </authorList>
    </citation>
    <scope>NUCLEOTIDE SEQUENCE [LARGE SCALE GENOMIC DNA]</scope>
    <source>
        <strain evidence="10">DSM 14365 / CIP 107738 / JCM 11303 / AJ 13395 / SMP-2</strain>
    </source>
</reference>
<name>D0LJJ5_HALO1</name>
<dbReference type="Gene3D" id="3.30.200.20">
    <property type="entry name" value="Phosphorylase Kinase, domain 1"/>
    <property type="match status" value="1"/>
</dbReference>
<keyword evidence="10" id="KW-1185">Reference proteome</keyword>
<accession>D0LJJ5</accession>
<keyword evidence="7" id="KW-0812">Transmembrane</keyword>
<organism evidence="9 10">
    <name type="scientific">Haliangium ochraceum (strain DSM 14365 / JCM 11303 / SMP-2)</name>
    <dbReference type="NCBI Taxonomy" id="502025"/>
    <lineage>
        <taxon>Bacteria</taxon>
        <taxon>Pseudomonadati</taxon>
        <taxon>Myxococcota</taxon>
        <taxon>Polyangia</taxon>
        <taxon>Haliangiales</taxon>
        <taxon>Kofleriaceae</taxon>
        <taxon>Haliangium</taxon>
    </lineage>
</organism>
<keyword evidence="1" id="KW-0808">Transferase</keyword>
<keyword evidence="2 5" id="KW-0547">Nucleotide-binding</keyword>
<dbReference type="EMBL" id="CP001804">
    <property type="protein sequence ID" value="ACY16569.1"/>
    <property type="molecule type" value="Genomic_DNA"/>
</dbReference>
<evidence type="ECO:0000256" key="6">
    <source>
        <dbReference type="SAM" id="MobiDB-lite"/>
    </source>
</evidence>
<dbReference type="OrthoDB" id="9801841at2"/>
<evidence type="ECO:0000256" key="2">
    <source>
        <dbReference type="ARBA" id="ARBA00022741"/>
    </source>
</evidence>
<keyword evidence="4 5" id="KW-0067">ATP-binding</keyword>
<evidence type="ECO:0000259" key="8">
    <source>
        <dbReference type="PROSITE" id="PS50011"/>
    </source>
</evidence>
<dbReference type="RefSeq" id="WP_012829167.1">
    <property type="nucleotide sequence ID" value="NC_013440.1"/>
</dbReference>
<dbReference type="CDD" id="cd14014">
    <property type="entry name" value="STKc_PknB_like"/>
    <property type="match status" value="1"/>
</dbReference>
<dbReference type="SMART" id="SM00220">
    <property type="entry name" value="S_TKc"/>
    <property type="match status" value="1"/>
</dbReference>
<feature type="region of interest" description="Disordered" evidence="6">
    <location>
        <begin position="367"/>
        <end position="405"/>
    </location>
</feature>
<feature type="region of interest" description="Disordered" evidence="6">
    <location>
        <begin position="326"/>
        <end position="345"/>
    </location>
</feature>
<proteinExistence type="predicted"/>
<evidence type="ECO:0000256" key="7">
    <source>
        <dbReference type="SAM" id="Phobius"/>
    </source>
</evidence>
<evidence type="ECO:0000313" key="10">
    <source>
        <dbReference type="Proteomes" id="UP000001880"/>
    </source>
</evidence>
<protein>
    <submittedName>
        <fullName evidence="9">Serine/threonine protein kinase</fullName>
    </submittedName>
</protein>
<evidence type="ECO:0000256" key="1">
    <source>
        <dbReference type="ARBA" id="ARBA00022679"/>
    </source>
</evidence>
<feature type="binding site" evidence="5">
    <location>
        <position position="49"/>
    </location>
    <ligand>
        <name>ATP</name>
        <dbReference type="ChEBI" id="CHEBI:30616"/>
    </ligand>
</feature>
<evidence type="ECO:0000256" key="4">
    <source>
        <dbReference type="ARBA" id="ARBA00022840"/>
    </source>
</evidence>